<feature type="compositionally biased region" description="Low complexity" evidence="7">
    <location>
        <begin position="183"/>
        <end position="200"/>
    </location>
</feature>
<evidence type="ECO:0000256" key="4">
    <source>
        <dbReference type="ARBA" id="ARBA00022801"/>
    </source>
</evidence>
<evidence type="ECO:0000256" key="2">
    <source>
        <dbReference type="ARBA" id="ARBA00022670"/>
    </source>
</evidence>
<reference evidence="10 11" key="2">
    <citation type="submission" date="2020-08" db="EMBL/GenBank/DDBJ databases">
        <title>Stappia taiwanensis sp. nov., isolated from a coastal thermal spring.</title>
        <authorList>
            <person name="Kampfer P."/>
        </authorList>
    </citation>
    <scope>NUCLEOTIDE SEQUENCE [LARGE SCALE GENOMIC DNA]</scope>
    <source>
        <strain evidence="10 11">DSM 23284</strain>
    </source>
</reference>
<feature type="region of interest" description="Disordered" evidence="7">
    <location>
        <begin position="178"/>
        <end position="204"/>
    </location>
</feature>
<keyword evidence="2" id="KW-0645">Protease</keyword>
<keyword evidence="8" id="KW-1133">Transmembrane helix</keyword>
<keyword evidence="8" id="KW-0812">Transmembrane</keyword>
<keyword evidence="8" id="KW-0472">Membrane</keyword>
<keyword evidence="5" id="KW-0862">Zinc</keyword>
<dbReference type="PANTHER" id="PTHR21666:SF288">
    <property type="entry name" value="CELL DIVISION PROTEIN YTFB"/>
    <property type="match status" value="1"/>
</dbReference>
<dbReference type="GO" id="GO:0004222">
    <property type="term" value="F:metalloendopeptidase activity"/>
    <property type="evidence" value="ECO:0007669"/>
    <property type="project" value="TreeGrafter"/>
</dbReference>
<dbReference type="Gene3D" id="2.70.70.10">
    <property type="entry name" value="Glucose Permease (Domain IIA)"/>
    <property type="match status" value="1"/>
</dbReference>
<evidence type="ECO:0000313" key="10">
    <source>
        <dbReference type="EMBL" id="MBA4611622.1"/>
    </source>
</evidence>
<evidence type="ECO:0000256" key="5">
    <source>
        <dbReference type="ARBA" id="ARBA00022833"/>
    </source>
</evidence>
<protein>
    <submittedName>
        <fullName evidence="10">Peptidoglycan DD-metalloendopeptidase family protein</fullName>
    </submittedName>
</protein>
<dbReference type="FunFam" id="2.70.70.10:FF:000006">
    <property type="entry name" value="M23 family peptidase"/>
    <property type="match status" value="1"/>
</dbReference>
<dbReference type="CDD" id="cd12797">
    <property type="entry name" value="M23_peptidase"/>
    <property type="match status" value="1"/>
</dbReference>
<dbReference type="RefSeq" id="WP_181759827.1">
    <property type="nucleotide sequence ID" value="NZ_BMCR01000005.1"/>
</dbReference>
<evidence type="ECO:0000256" key="8">
    <source>
        <dbReference type="SAM" id="Phobius"/>
    </source>
</evidence>
<comment type="cofactor">
    <cofactor evidence="1">
        <name>Zn(2+)</name>
        <dbReference type="ChEBI" id="CHEBI:29105"/>
    </cofactor>
</comment>
<proteinExistence type="predicted"/>
<evidence type="ECO:0000313" key="11">
    <source>
        <dbReference type="Proteomes" id="UP000559404"/>
    </source>
</evidence>
<keyword evidence="3" id="KW-0479">Metal-binding</keyword>
<reference evidence="10 11" key="1">
    <citation type="submission" date="2020-07" db="EMBL/GenBank/DDBJ databases">
        <authorList>
            <person name="Li M."/>
        </authorList>
    </citation>
    <scope>NUCLEOTIDE SEQUENCE [LARGE SCALE GENOMIC DNA]</scope>
    <source>
        <strain evidence="10 11">DSM 23284</strain>
    </source>
</reference>
<dbReference type="PANTHER" id="PTHR21666">
    <property type="entry name" value="PEPTIDASE-RELATED"/>
    <property type="match status" value="1"/>
</dbReference>
<dbReference type="EMBL" id="JACEON010000006">
    <property type="protein sequence ID" value="MBA4611622.1"/>
    <property type="molecule type" value="Genomic_DNA"/>
</dbReference>
<keyword evidence="11" id="KW-1185">Reference proteome</keyword>
<keyword evidence="4" id="KW-0378">Hydrolase</keyword>
<dbReference type="GO" id="GO:0006508">
    <property type="term" value="P:proteolysis"/>
    <property type="evidence" value="ECO:0007669"/>
    <property type="project" value="UniProtKB-KW"/>
</dbReference>
<name>A0A838XN69_9HYPH</name>
<dbReference type="GO" id="GO:0046872">
    <property type="term" value="F:metal ion binding"/>
    <property type="evidence" value="ECO:0007669"/>
    <property type="project" value="UniProtKB-KW"/>
</dbReference>
<feature type="transmembrane region" description="Helical" evidence="8">
    <location>
        <begin position="27"/>
        <end position="52"/>
    </location>
</feature>
<organism evidence="10 11">
    <name type="scientific">Stappia taiwanensis</name>
    <dbReference type="NCBI Taxonomy" id="992267"/>
    <lineage>
        <taxon>Bacteria</taxon>
        <taxon>Pseudomonadati</taxon>
        <taxon>Pseudomonadota</taxon>
        <taxon>Alphaproteobacteria</taxon>
        <taxon>Hyphomicrobiales</taxon>
        <taxon>Stappiaceae</taxon>
        <taxon>Stappia</taxon>
    </lineage>
</organism>
<gene>
    <name evidence="10" type="ORF">H1W37_08170</name>
</gene>
<comment type="caution">
    <text evidence="10">The sequence shown here is derived from an EMBL/GenBank/DDBJ whole genome shotgun (WGS) entry which is preliminary data.</text>
</comment>
<dbReference type="AlphaFoldDB" id="A0A838XN69"/>
<dbReference type="SUPFAM" id="SSF51261">
    <property type="entry name" value="Duplicated hybrid motif"/>
    <property type="match status" value="1"/>
</dbReference>
<dbReference type="Proteomes" id="UP000559404">
    <property type="component" value="Unassembled WGS sequence"/>
</dbReference>
<evidence type="ECO:0000259" key="9">
    <source>
        <dbReference type="Pfam" id="PF01551"/>
    </source>
</evidence>
<evidence type="ECO:0000256" key="7">
    <source>
        <dbReference type="SAM" id="MobiDB-lite"/>
    </source>
</evidence>
<accession>A0A838XN69</accession>
<evidence type="ECO:0000256" key="6">
    <source>
        <dbReference type="ARBA" id="ARBA00023049"/>
    </source>
</evidence>
<dbReference type="InterPro" id="IPR050570">
    <property type="entry name" value="Cell_wall_metabolism_enzyme"/>
</dbReference>
<evidence type="ECO:0000256" key="3">
    <source>
        <dbReference type="ARBA" id="ARBA00022723"/>
    </source>
</evidence>
<evidence type="ECO:0000256" key="1">
    <source>
        <dbReference type="ARBA" id="ARBA00001947"/>
    </source>
</evidence>
<dbReference type="InterPro" id="IPR016047">
    <property type="entry name" value="M23ase_b-sheet_dom"/>
</dbReference>
<feature type="domain" description="M23ase beta-sheet core" evidence="9">
    <location>
        <begin position="329"/>
        <end position="423"/>
    </location>
</feature>
<keyword evidence="6" id="KW-0482">Metalloprotease</keyword>
<sequence length="439" mass="46593">MFGKRKEPHRVIIARGETVRSFTISPWFAGLATGVGLLFAVGYIGATAYLVLRDDIIQSSAERQAQMQLSYEDRIAQLRAKVDRLTSRRVLEAQSIDERLTAVLSRQQDLDSRQSRVASLIEKAAKTGIRVAIGNPMPQSKPDRPEGLLAFGAGTDTGDTGIGGMPEPIDLMPDLQLRGSQGAQPPATPVNAPAAPSTATAEDKRASLIEDVSGSLARMDTEANLALEVIATSAERDHAAIVGAADRLGLRLAGMPARTATEGTGGPFVALTAENGFDARFERAERALLALEKVKQAARGIPVRSPIAGAPISSSFGPRLDPFMGRMAMHTGTDFKATRGTPIQAPGMGKVVFAGRNGGYGKSVEIEHPSGVVSRFAHMSRIAVTKGQTVTARDTIGYVGSTGRSTGPHLHYEIRIGDKPLNPARFLTAGETITPIIEN</sequence>
<dbReference type="InterPro" id="IPR011055">
    <property type="entry name" value="Dup_hybrid_motif"/>
</dbReference>
<dbReference type="Pfam" id="PF01551">
    <property type="entry name" value="Peptidase_M23"/>
    <property type="match status" value="1"/>
</dbReference>